<gene>
    <name evidence="1" type="ordered locus">Selin_2040</name>
</gene>
<dbReference type="InParanoid" id="E6W2T5"/>
<accession>E6W2T5</accession>
<keyword evidence="2" id="KW-1185">Reference proteome</keyword>
<dbReference type="HOGENOM" id="CLU_2805452_0_0_0"/>
<dbReference type="EMBL" id="CP002432">
    <property type="protein sequence ID" value="ADU66760.1"/>
    <property type="molecule type" value="Genomic_DNA"/>
</dbReference>
<dbReference type="Proteomes" id="UP000002572">
    <property type="component" value="Chromosome"/>
</dbReference>
<organism evidence="1 2">
    <name type="scientific">Desulfurispirillum indicum (strain ATCC BAA-1389 / DSM 22839 / S5)</name>
    <dbReference type="NCBI Taxonomy" id="653733"/>
    <lineage>
        <taxon>Bacteria</taxon>
        <taxon>Pseudomonadati</taxon>
        <taxon>Chrysiogenota</taxon>
        <taxon>Chrysiogenia</taxon>
        <taxon>Chrysiogenales</taxon>
        <taxon>Chrysiogenaceae</taxon>
        <taxon>Desulfurispirillum</taxon>
    </lineage>
</organism>
<protein>
    <submittedName>
        <fullName evidence="1">Uncharacterized protein</fullName>
    </submittedName>
</protein>
<evidence type="ECO:0000313" key="2">
    <source>
        <dbReference type="Proteomes" id="UP000002572"/>
    </source>
</evidence>
<reference evidence="1 2" key="1">
    <citation type="submission" date="2010-12" db="EMBL/GenBank/DDBJ databases">
        <title>Complete sequence of Desulfurispirillum indicum S5.</title>
        <authorList>
            <consortium name="US DOE Joint Genome Institute"/>
            <person name="Lucas S."/>
            <person name="Copeland A."/>
            <person name="Lapidus A."/>
            <person name="Cheng J.-F."/>
            <person name="Goodwin L."/>
            <person name="Pitluck S."/>
            <person name="Chertkov O."/>
            <person name="Held B."/>
            <person name="Detter J.C."/>
            <person name="Han C."/>
            <person name="Tapia R."/>
            <person name="Land M."/>
            <person name="Hauser L."/>
            <person name="Kyrpides N."/>
            <person name="Ivanova N."/>
            <person name="Mikhailova N."/>
            <person name="Haggblom M."/>
            <person name="Rauschenbach I."/>
            <person name="Bini E."/>
            <person name="Woyke T."/>
        </authorList>
    </citation>
    <scope>NUCLEOTIDE SEQUENCE [LARGE SCALE GENOMIC DNA]</scope>
    <source>
        <strain evidence="2">ATCC BAA-1389 / DSM 22839 / S5</strain>
    </source>
</reference>
<dbReference type="KEGG" id="din:Selin_2040"/>
<evidence type="ECO:0000313" key="1">
    <source>
        <dbReference type="EMBL" id="ADU66760.1"/>
    </source>
</evidence>
<dbReference type="AlphaFoldDB" id="E6W2T5"/>
<dbReference type="STRING" id="653733.Selin_2040"/>
<sequence>MVAKNMTLRKALMKNTGVRGANMDCHLNCDECHNSVMLNLQDLFPIARSCSDQDSKLSSDKQAVLHR</sequence>
<proteinExistence type="predicted"/>
<name>E6W2T5_DESIS</name>